<dbReference type="InterPro" id="IPR015995">
    <property type="entry name" value="MlrC_N"/>
</dbReference>
<dbReference type="Pfam" id="PF07171">
    <property type="entry name" value="MlrC_C"/>
    <property type="match status" value="1"/>
</dbReference>
<dbReference type="EMBL" id="JABAIM010000002">
    <property type="protein sequence ID" value="NLR75775.1"/>
    <property type="molecule type" value="Genomic_DNA"/>
</dbReference>
<dbReference type="InterPro" id="IPR009197">
    <property type="entry name" value="MlrC"/>
</dbReference>
<evidence type="ECO:0000256" key="1">
    <source>
        <dbReference type="PIRNR" id="PIRNR012702"/>
    </source>
</evidence>
<dbReference type="Pfam" id="PF07364">
    <property type="entry name" value="DUF1485"/>
    <property type="match status" value="1"/>
</dbReference>
<comment type="caution">
    <text evidence="4">The sequence shown here is derived from an EMBL/GenBank/DDBJ whole genome shotgun (WGS) entry which is preliminary data.</text>
</comment>
<dbReference type="GO" id="GO:0046872">
    <property type="term" value="F:metal ion binding"/>
    <property type="evidence" value="ECO:0007669"/>
    <property type="project" value="UniProtKB-KW"/>
</dbReference>
<feature type="domain" description="Microcystin LR degradation protein MlrC N-terminal" evidence="3">
    <location>
        <begin position="3"/>
        <end position="292"/>
    </location>
</feature>
<protein>
    <recommendedName>
        <fullName evidence="1">Microcystinase C</fullName>
        <shortName evidence="1">MlrC</shortName>
    </recommendedName>
</protein>
<sequence length="484" mass="51102">MARIGVAGLQHETNTFAASRARFRNFVEADAWPGLLCGEEMLPALRGVNLPASGMIAAAQAVGHQVVPLSWASANPCGPVTDDAFEALWWIFERQLRAAGPLDALLLELHGAMVTESQFSGDEGWLARVREVVGPELPIVVVLDFHANITPRMTELADLILVYRTYPHVDMAECGERAVSLLPALLAGRRYAHAFRQLPYLIPMPWQSTLAEPMASLMREAEALSDRVSYASLAAGFPLADVPDSAPSVLVYAETQAAADAGAAQLYDALQRARGQFAGRLWQANEAVAYAMKQVGTQPIILADTQDNPGGGGDSDTADLIHALLAADAQGACLGLLCDPQAAAAAHAAGVGAVLNIAIGAAASAGGAAPGPWQVEQLGNGQFTGTGPFYAGCHMDLGPMARLRCNGVTVLVSSRKQQAADQAMFRHLGVEPARQAILVLKSSVHFRADFAELAQEILVVAASGSNVADLHQLQYRHCQRPAAG</sequence>
<organism evidence="4 5">
    <name type="scientific">Leeia aquatica</name>
    <dbReference type="NCBI Taxonomy" id="2725557"/>
    <lineage>
        <taxon>Bacteria</taxon>
        <taxon>Pseudomonadati</taxon>
        <taxon>Pseudomonadota</taxon>
        <taxon>Betaproteobacteria</taxon>
        <taxon>Neisseriales</taxon>
        <taxon>Leeiaceae</taxon>
        <taxon>Leeia</taxon>
    </lineage>
</organism>
<dbReference type="RefSeq" id="WP_168877417.1">
    <property type="nucleotide sequence ID" value="NZ_JABAIM010000002.1"/>
</dbReference>
<evidence type="ECO:0000259" key="3">
    <source>
        <dbReference type="Pfam" id="PF07364"/>
    </source>
</evidence>
<accession>A0A847SA68</accession>
<dbReference type="PIRSF" id="PIRSF012702">
    <property type="entry name" value="UCP012702"/>
    <property type="match status" value="1"/>
</dbReference>
<dbReference type="AlphaFoldDB" id="A0A847SA68"/>
<comment type="cofactor">
    <cofactor evidence="1">
        <name>Zn(2+)</name>
        <dbReference type="ChEBI" id="CHEBI:29105"/>
    </cofactor>
    <text evidence="1">Binds 1 zinc ion per subunit.</text>
</comment>
<evidence type="ECO:0000313" key="5">
    <source>
        <dbReference type="Proteomes" id="UP000587991"/>
    </source>
</evidence>
<keyword evidence="1" id="KW-0479">Metal-binding</keyword>
<keyword evidence="1" id="KW-0645">Protease</keyword>
<keyword evidence="1" id="KW-0378">Hydrolase</keyword>
<proteinExistence type="inferred from homology"/>
<evidence type="ECO:0000259" key="2">
    <source>
        <dbReference type="Pfam" id="PF07171"/>
    </source>
</evidence>
<evidence type="ECO:0000313" key="4">
    <source>
        <dbReference type="EMBL" id="NLR75775.1"/>
    </source>
</evidence>
<dbReference type="Proteomes" id="UP000587991">
    <property type="component" value="Unassembled WGS sequence"/>
</dbReference>
<comment type="function">
    <text evidence="1">Involved in peptidolytic degradation of cyclic heptapeptide hepatotoxin microcystin (MC).</text>
</comment>
<dbReference type="GO" id="GO:0006508">
    <property type="term" value="P:proteolysis"/>
    <property type="evidence" value="ECO:0007669"/>
    <property type="project" value="UniProtKB-KW"/>
</dbReference>
<keyword evidence="5" id="KW-1185">Reference proteome</keyword>
<comment type="similarity">
    <text evidence="1">Belongs to the peptidase M81 family.</text>
</comment>
<dbReference type="InterPro" id="IPR010799">
    <property type="entry name" value="MlrC_C"/>
</dbReference>
<keyword evidence="1" id="KW-0482">Metalloprotease</keyword>
<reference evidence="4 5" key="1">
    <citation type="submission" date="2020-04" db="EMBL/GenBank/DDBJ databases">
        <title>Draft genome of Leeia sp. IMCC25680.</title>
        <authorList>
            <person name="Song J."/>
            <person name="Cho J.-C."/>
        </authorList>
    </citation>
    <scope>NUCLEOTIDE SEQUENCE [LARGE SCALE GENOMIC DNA]</scope>
    <source>
        <strain evidence="4 5">IMCC25680</strain>
    </source>
</reference>
<name>A0A847SA68_9NEIS</name>
<dbReference type="GO" id="GO:0008237">
    <property type="term" value="F:metallopeptidase activity"/>
    <property type="evidence" value="ECO:0007669"/>
    <property type="project" value="UniProtKB-KW"/>
</dbReference>
<feature type="domain" description="Microcystin LR degradation protein MlrC C-terminal" evidence="2">
    <location>
        <begin position="302"/>
        <end position="477"/>
    </location>
</feature>
<gene>
    <name evidence="4" type="ORF">HF682_11430</name>
</gene>